<comment type="similarity">
    <text evidence="5">Belongs to the ENTREP family.</text>
</comment>
<proteinExistence type="inferred from homology"/>
<evidence type="ECO:0000256" key="3">
    <source>
        <dbReference type="ARBA" id="ARBA00022989"/>
    </source>
</evidence>
<dbReference type="PANTHER" id="PTHR17615">
    <property type="entry name" value="PROTEIN FAM189A"/>
    <property type="match status" value="1"/>
</dbReference>
<comment type="subcellular location">
    <subcellularLocation>
        <location evidence="1">Membrane</location>
    </subcellularLocation>
</comment>
<keyword evidence="2 6" id="KW-0812">Transmembrane</keyword>
<name>A0ABQ9VG85_SAGOE</name>
<keyword evidence="8" id="KW-1185">Reference proteome</keyword>
<evidence type="ECO:0000256" key="1">
    <source>
        <dbReference type="ARBA" id="ARBA00004370"/>
    </source>
</evidence>
<protein>
    <recommendedName>
        <fullName evidence="9">Protein FAM189A1</fullName>
    </recommendedName>
</protein>
<feature type="transmembrane region" description="Helical" evidence="6">
    <location>
        <begin position="56"/>
        <end position="83"/>
    </location>
</feature>
<reference evidence="7 8" key="1">
    <citation type="submission" date="2023-05" db="EMBL/GenBank/DDBJ databases">
        <title>B98-5 Cell Line De Novo Hybrid Assembly: An Optical Mapping Approach.</title>
        <authorList>
            <person name="Kananen K."/>
            <person name="Auerbach J.A."/>
            <person name="Kautto E."/>
            <person name="Blachly J.S."/>
        </authorList>
    </citation>
    <scope>NUCLEOTIDE SEQUENCE [LARGE SCALE GENOMIC DNA]</scope>
    <source>
        <strain evidence="7">B95-8</strain>
        <tissue evidence="7">Cell line</tissue>
    </source>
</reference>
<evidence type="ECO:0000256" key="5">
    <source>
        <dbReference type="ARBA" id="ARBA00034309"/>
    </source>
</evidence>
<dbReference type="PANTHER" id="PTHR17615:SF6">
    <property type="entry name" value="PROTEIN ENTREP2"/>
    <property type="match status" value="1"/>
</dbReference>
<dbReference type="EMBL" id="JASSZA010000006">
    <property type="protein sequence ID" value="KAK2107648.1"/>
    <property type="molecule type" value="Genomic_DNA"/>
</dbReference>
<evidence type="ECO:0000256" key="2">
    <source>
        <dbReference type="ARBA" id="ARBA00022692"/>
    </source>
</evidence>
<evidence type="ECO:0000256" key="4">
    <source>
        <dbReference type="ARBA" id="ARBA00023136"/>
    </source>
</evidence>
<gene>
    <name evidence="7" type="ORF">P7K49_012813</name>
</gene>
<evidence type="ECO:0000313" key="7">
    <source>
        <dbReference type="EMBL" id="KAK2107648.1"/>
    </source>
</evidence>
<evidence type="ECO:0008006" key="9">
    <source>
        <dbReference type="Google" id="ProtNLM"/>
    </source>
</evidence>
<sequence>MVKVNFLCVVGSLEMMHIISFQSELTIQKRTMRCPMNTFYETKRGCLMMRVQTKDLLFSVCALNVLSTIVCALATAMCCMQMVSSDVLQMVSGLIPSSTQFEMSVGVDDSGFSPVQ</sequence>
<comment type="caution">
    <text evidence="7">The sequence shown here is derived from an EMBL/GenBank/DDBJ whole genome shotgun (WGS) entry which is preliminary data.</text>
</comment>
<organism evidence="7 8">
    <name type="scientific">Saguinus oedipus</name>
    <name type="common">Cotton-top tamarin</name>
    <name type="synonym">Oedipomidas oedipus</name>
    <dbReference type="NCBI Taxonomy" id="9490"/>
    <lineage>
        <taxon>Eukaryota</taxon>
        <taxon>Metazoa</taxon>
        <taxon>Chordata</taxon>
        <taxon>Craniata</taxon>
        <taxon>Vertebrata</taxon>
        <taxon>Euteleostomi</taxon>
        <taxon>Mammalia</taxon>
        <taxon>Eutheria</taxon>
        <taxon>Euarchontoglires</taxon>
        <taxon>Primates</taxon>
        <taxon>Haplorrhini</taxon>
        <taxon>Platyrrhini</taxon>
        <taxon>Cebidae</taxon>
        <taxon>Callitrichinae</taxon>
        <taxon>Saguinus</taxon>
    </lineage>
</organism>
<dbReference type="InterPro" id="IPR030431">
    <property type="entry name" value="ENTREP1-3"/>
</dbReference>
<keyword evidence="4 6" id="KW-0472">Membrane</keyword>
<keyword evidence="3 6" id="KW-1133">Transmembrane helix</keyword>
<evidence type="ECO:0000313" key="8">
    <source>
        <dbReference type="Proteomes" id="UP001266305"/>
    </source>
</evidence>
<dbReference type="Proteomes" id="UP001266305">
    <property type="component" value="Unassembled WGS sequence"/>
</dbReference>
<evidence type="ECO:0000256" key="6">
    <source>
        <dbReference type="SAM" id="Phobius"/>
    </source>
</evidence>
<accession>A0ABQ9VG85</accession>